<name>A0A0A9GTA2_ARUDO</name>
<protein>
    <submittedName>
        <fullName evidence="1">Uncharacterized protein</fullName>
    </submittedName>
</protein>
<dbReference type="EMBL" id="GBRH01174108">
    <property type="protein sequence ID" value="JAE23788.1"/>
    <property type="molecule type" value="Transcribed_RNA"/>
</dbReference>
<reference evidence="1" key="2">
    <citation type="journal article" date="2015" name="Data Brief">
        <title>Shoot transcriptome of the giant reed, Arundo donax.</title>
        <authorList>
            <person name="Barrero R.A."/>
            <person name="Guerrero F.D."/>
            <person name="Moolhuijzen P."/>
            <person name="Goolsby J.A."/>
            <person name="Tidwell J."/>
            <person name="Bellgard S.E."/>
            <person name="Bellgard M.I."/>
        </authorList>
    </citation>
    <scope>NUCLEOTIDE SEQUENCE</scope>
    <source>
        <tissue evidence="1">Shoot tissue taken approximately 20 cm above the soil surface</tissue>
    </source>
</reference>
<reference evidence="1" key="1">
    <citation type="submission" date="2014-09" db="EMBL/GenBank/DDBJ databases">
        <authorList>
            <person name="Magalhaes I.L.F."/>
            <person name="Oliveira U."/>
            <person name="Santos F.R."/>
            <person name="Vidigal T.H.D.A."/>
            <person name="Brescovit A.D."/>
            <person name="Santos A.J."/>
        </authorList>
    </citation>
    <scope>NUCLEOTIDE SEQUENCE</scope>
    <source>
        <tissue evidence="1">Shoot tissue taken approximately 20 cm above the soil surface</tissue>
    </source>
</reference>
<proteinExistence type="predicted"/>
<evidence type="ECO:0000313" key="1">
    <source>
        <dbReference type="EMBL" id="JAE23788.1"/>
    </source>
</evidence>
<organism evidence="1">
    <name type="scientific">Arundo donax</name>
    <name type="common">Giant reed</name>
    <name type="synonym">Donax arundinaceus</name>
    <dbReference type="NCBI Taxonomy" id="35708"/>
    <lineage>
        <taxon>Eukaryota</taxon>
        <taxon>Viridiplantae</taxon>
        <taxon>Streptophyta</taxon>
        <taxon>Embryophyta</taxon>
        <taxon>Tracheophyta</taxon>
        <taxon>Spermatophyta</taxon>
        <taxon>Magnoliopsida</taxon>
        <taxon>Liliopsida</taxon>
        <taxon>Poales</taxon>
        <taxon>Poaceae</taxon>
        <taxon>PACMAD clade</taxon>
        <taxon>Arundinoideae</taxon>
        <taxon>Arundineae</taxon>
        <taxon>Arundo</taxon>
    </lineage>
</organism>
<accession>A0A0A9GTA2</accession>
<dbReference type="AlphaFoldDB" id="A0A0A9GTA2"/>
<sequence>MITIWHGLLHSSSLVARWYQLSMCKK</sequence>